<gene>
    <name evidence="3" type="ORF">J8N05_37560</name>
</gene>
<dbReference type="InterPro" id="IPR050268">
    <property type="entry name" value="NADH-dep_flavin_reductase"/>
</dbReference>
<evidence type="ECO:0000259" key="2">
    <source>
        <dbReference type="SMART" id="SM00903"/>
    </source>
</evidence>
<reference evidence="3 4" key="1">
    <citation type="submission" date="2021-04" db="EMBL/GenBank/DDBJ databases">
        <authorList>
            <person name="Tang X."/>
            <person name="Zhou X."/>
            <person name="Chen X."/>
            <person name="Cernava T."/>
            <person name="Zhang C."/>
        </authorList>
    </citation>
    <scope>NUCLEOTIDE SEQUENCE [LARGE SCALE GENOMIC DNA]</scope>
    <source>
        <strain evidence="3 4">BH-SS-21</strain>
    </source>
</reference>
<dbReference type="PANTHER" id="PTHR30466:SF1">
    <property type="entry name" value="FMN REDUCTASE (NADH) RUTF"/>
    <property type="match status" value="1"/>
</dbReference>
<evidence type="ECO:0000313" key="3">
    <source>
        <dbReference type="EMBL" id="MBQ0853876.1"/>
    </source>
</evidence>
<organism evidence="3 4">
    <name type="scientific">Streptomyces liliiviolaceus</name>
    <dbReference type="NCBI Taxonomy" id="2823109"/>
    <lineage>
        <taxon>Bacteria</taxon>
        <taxon>Bacillati</taxon>
        <taxon>Actinomycetota</taxon>
        <taxon>Actinomycetes</taxon>
        <taxon>Kitasatosporales</taxon>
        <taxon>Streptomycetaceae</taxon>
        <taxon>Streptomyces</taxon>
    </lineage>
</organism>
<sequence length="183" mass="19580">MTIHATAAEPVTASLLRTTARCLPTGVTVVTSGLGPHVHGMTVNSFTTLSLEPPLVSFSVRHDARIRGLVERTGGFVVNVLAAEQAELARWFANRNRPLGAESFAEVRTEDEPVTGGVRIAGAVGHFDCRAVRFIELGDHMLVVGLVQECGAREKVPQLLFVDGELSPAPARPAARPPRAEEQ</sequence>
<dbReference type="SMART" id="SM00903">
    <property type="entry name" value="Flavin_Reduct"/>
    <property type="match status" value="1"/>
</dbReference>
<evidence type="ECO:0000256" key="1">
    <source>
        <dbReference type="ARBA" id="ARBA00023002"/>
    </source>
</evidence>
<dbReference type="GO" id="GO:0010181">
    <property type="term" value="F:FMN binding"/>
    <property type="evidence" value="ECO:0007669"/>
    <property type="project" value="InterPro"/>
</dbReference>
<proteinExistence type="predicted"/>
<name>A0A940Y1D0_9ACTN</name>
<keyword evidence="1" id="KW-0560">Oxidoreductase</keyword>
<evidence type="ECO:0000313" key="4">
    <source>
        <dbReference type="Proteomes" id="UP000677413"/>
    </source>
</evidence>
<dbReference type="PANTHER" id="PTHR30466">
    <property type="entry name" value="FLAVIN REDUCTASE"/>
    <property type="match status" value="1"/>
</dbReference>
<dbReference type="SUPFAM" id="SSF50475">
    <property type="entry name" value="FMN-binding split barrel"/>
    <property type="match status" value="1"/>
</dbReference>
<dbReference type="AlphaFoldDB" id="A0A940Y1D0"/>
<feature type="domain" description="Flavin reductase like" evidence="2">
    <location>
        <begin position="20"/>
        <end position="168"/>
    </location>
</feature>
<dbReference type="Proteomes" id="UP000677413">
    <property type="component" value="Unassembled WGS sequence"/>
</dbReference>
<keyword evidence="4" id="KW-1185">Reference proteome</keyword>
<dbReference type="Pfam" id="PF01613">
    <property type="entry name" value="Flavin_Reduct"/>
    <property type="match status" value="1"/>
</dbReference>
<accession>A0A940Y1D0</accession>
<dbReference type="RefSeq" id="WP_210891175.1">
    <property type="nucleotide sequence ID" value="NZ_JAGPYQ010000002.1"/>
</dbReference>
<dbReference type="EMBL" id="JAGPYQ010000002">
    <property type="protein sequence ID" value="MBQ0853876.1"/>
    <property type="molecule type" value="Genomic_DNA"/>
</dbReference>
<dbReference type="Gene3D" id="2.30.110.10">
    <property type="entry name" value="Electron Transport, Fmn-binding Protein, Chain A"/>
    <property type="match status" value="1"/>
</dbReference>
<protein>
    <submittedName>
        <fullName evidence="3">Flavin reductase</fullName>
    </submittedName>
</protein>
<dbReference type="GO" id="GO:0042602">
    <property type="term" value="F:riboflavin reductase (NADPH) activity"/>
    <property type="evidence" value="ECO:0007669"/>
    <property type="project" value="TreeGrafter"/>
</dbReference>
<comment type="caution">
    <text evidence="3">The sequence shown here is derived from an EMBL/GenBank/DDBJ whole genome shotgun (WGS) entry which is preliminary data.</text>
</comment>
<dbReference type="InterPro" id="IPR002563">
    <property type="entry name" value="Flavin_Rdtase-like_dom"/>
</dbReference>
<dbReference type="InterPro" id="IPR012349">
    <property type="entry name" value="Split_barrel_FMN-bd"/>
</dbReference>